<feature type="region of interest" description="Disordered" evidence="1">
    <location>
        <begin position="1"/>
        <end position="23"/>
    </location>
</feature>
<keyword evidence="3" id="KW-1185">Reference proteome</keyword>
<dbReference type="Proteomes" id="UP001281217">
    <property type="component" value="Unassembled WGS sequence"/>
</dbReference>
<dbReference type="RefSeq" id="WP_320331736.1">
    <property type="nucleotide sequence ID" value="NZ_JAVRDO010000008.1"/>
</dbReference>
<evidence type="ECO:0000313" key="2">
    <source>
        <dbReference type="EMBL" id="MDX9688241.1"/>
    </source>
</evidence>
<feature type="compositionally biased region" description="Polar residues" evidence="1">
    <location>
        <begin position="1"/>
        <end position="13"/>
    </location>
</feature>
<dbReference type="EMBL" id="JAVRDO010000008">
    <property type="protein sequence ID" value="MDX9688241.1"/>
    <property type="molecule type" value="Genomic_DNA"/>
</dbReference>
<evidence type="ECO:0000313" key="3">
    <source>
        <dbReference type="Proteomes" id="UP001281217"/>
    </source>
</evidence>
<proteinExistence type="predicted"/>
<protein>
    <submittedName>
        <fullName evidence="2">Uncharacterized protein</fullName>
    </submittedName>
</protein>
<name>A0ABU5BZY9_9GAMM</name>
<reference evidence="3" key="1">
    <citation type="submission" date="2023-07" db="EMBL/GenBank/DDBJ databases">
        <authorList>
            <person name="de Witt J."/>
        </authorList>
    </citation>
    <scope>NUCLEOTIDE SEQUENCE [LARGE SCALE GENOMIC DNA]</scope>
    <source>
        <strain evidence="3">FZJ</strain>
    </source>
</reference>
<comment type="caution">
    <text evidence="2">The sequence shown here is derived from an EMBL/GenBank/DDBJ whole genome shotgun (WGS) entry which is preliminary data.</text>
</comment>
<evidence type="ECO:0000256" key="1">
    <source>
        <dbReference type="SAM" id="MobiDB-lite"/>
    </source>
</evidence>
<organism evidence="2 3">
    <name type="scientific">Halopseudomonas formosensis</name>
    <dbReference type="NCBI Taxonomy" id="1002526"/>
    <lineage>
        <taxon>Bacteria</taxon>
        <taxon>Pseudomonadati</taxon>
        <taxon>Pseudomonadota</taxon>
        <taxon>Gammaproteobacteria</taxon>
        <taxon>Pseudomonadales</taxon>
        <taxon>Pseudomonadaceae</taxon>
        <taxon>Halopseudomonas</taxon>
    </lineage>
</organism>
<gene>
    <name evidence="2" type="ORF">RED13_002691</name>
</gene>
<accession>A0ABU5BZY9</accession>
<sequence>MSNEVRNQITIVDNGNGDEPQVSYTDNRPFASVLELIGEIWLVLLIWGRVQARGEEDAEAEKRIQLRLDPCIAG</sequence>